<dbReference type="GO" id="GO:0000160">
    <property type="term" value="P:phosphorelay signal transduction system"/>
    <property type="evidence" value="ECO:0007669"/>
    <property type="project" value="UniProtKB-KW"/>
</dbReference>
<feature type="compositionally biased region" description="Basic and acidic residues" evidence="4">
    <location>
        <begin position="302"/>
        <end position="314"/>
    </location>
</feature>
<feature type="region of interest" description="Disordered" evidence="4">
    <location>
        <begin position="302"/>
        <end position="332"/>
    </location>
</feature>
<accession>A0A7S1V2X7</accession>
<dbReference type="PROSITE" id="PS50110">
    <property type="entry name" value="RESPONSE_REGULATORY"/>
    <property type="match status" value="1"/>
</dbReference>
<dbReference type="Pfam" id="PF00072">
    <property type="entry name" value="Response_reg"/>
    <property type="match status" value="1"/>
</dbReference>
<evidence type="ECO:0000256" key="3">
    <source>
        <dbReference type="PROSITE-ProRule" id="PRU00169"/>
    </source>
</evidence>
<dbReference type="AlphaFoldDB" id="A0A7S1V2X7"/>
<organism evidence="6">
    <name type="scientific">Sexangularia sp. CB-2014</name>
    <dbReference type="NCBI Taxonomy" id="1486929"/>
    <lineage>
        <taxon>Eukaryota</taxon>
        <taxon>Amoebozoa</taxon>
        <taxon>Tubulinea</taxon>
        <taxon>Elardia</taxon>
        <taxon>Arcellinida</taxon>
        <taxon>Arcellinida incertae sedis</taxon>
        <taxon>Sexangularia</taxon>
    </lineage>
</organism>
<dbReference type="InterPro" id="IPR011006">
    <property type="entry name" value="CheY-like_superfamily"/>
</dbReference>
<evidence type="ECO:0000256" key="1">
    <source>
        <dbReference type="ARBA" id="ARBA00022553"/>
    </source>
</evidence>
<dbReference type="PANTHER" id="PTHR45339:SF1">
    <property type="entry name" value="HYBRID SIGNAL TRANSDUCTION HISTIDINE KINASE J"/>
    <property type="match status" value="1"/>
</dbReference>
<evidence type="ECO:0000259" key="5">
    <source>
        <dbReference type="PROSITE" id="PS50110"/>
    </source>
</evidence>
<dbReference type="EMBL" id="HBGL01000721">
    <property type="protein sequence ID" value="CAD9286202.1"/>
    <property type="molecule type" value="Transcribed_RNA"/>
</dbReference>
<dbReference type="SMART" id="SM00448">
    <property type="entry name" value="REC"/>
    <property type="match status" value="1"/>
</dbReference>
<gene>
    <name evidence="6" type="ORF">SSP0437_LOCUS562</name>
</gene>
<feature type="domain" description="Response regulatory" evidence="5">
    <location>
        <begin position="182"/>
        <end position="306"/>
    </location>
</feature>
<feature type="compositionally biased region" description="Basic residues" evidence="4">
    <location>
        <begin position="321"/>
        <end position="332"/>
    </location>
</feature>
<evidence type="ECO:0000313" key="6">
    <source>
        <dbReference type="EMBL" id="CAD9286202.1"/>
    </source>
</evidence>
<dbReference type="Gene3D" id="3.40.50.2300">
    <property type="match status" value="1"/>
</dbReference>
<feature type="modified residue" description="4-aspartylphosphate" evidence="3">
    <location>
        <position position="233"/>
    </location>
</feature>
<dbReference type="SUPFAM" id="SSF52172">
    <property type="entry name" value="CheY-like"/>
    <property type="match status" value="1"/>
</dbReference>
<dbReference type="CDD" id="cd17546">
    <property type="entry name" value="REC_hyHK_CKI1_RcsC-like"/>
    <property type="match status" value="1"/>
</dbReference>
<evidence type="ECO:0000256" key="4">
    <source>
        <dbReference type="SAM" id="MobiDB-lite"/>
    </source>
</evidence>
<protein>
    <recommendedName>
        <fullName evidence="5">Response regulatory domain-containing protein</fullName>
    </recommendedName>
</protein>
<name>A0A7S1V2X7_9EUKA</name>
<reference evidence="6" key="1">
    <citation type="submission" date="2021-01" db="EMBL/GenBank/DDBJ databases">
        <authorList>
            <person name="Corre E."/>
            <person name="Pelletier E."/>
            <person name="Niang G."/>
            <person name="Scheremetjew M."/>
            <person name="Finn R."/>
            <person name="Kale V."/>
            <person name="Holt S."/>
            <person name="Cochrane G."/>
            <person name="Meng A."/>
            <person name="Brown T."/>
            <person name="Cohen L."/>
        </authorList>
    </citation>
    <scope>NUCLEOTIDE SEQUENCE</scope>
    <source>
        <strain evidence="6">ATCC 50979</strain>
    </source>
</reference>
<proteinExistence type="predicted"/>
<dbReference type="InterPro" id="IPR001789">
    <property type="entry name" value="Sig_transdc_resp-reg_receiver"/>
</dbReference>
<dbReference type="PANTHER" id="PTHR45339">
    <property type="entry name" value="HYBRID SIGNAL TRANSDUCTION HISTIDINE KINASE J"/>
    <property type="match status" value="1"/>
</dbReference>
<keyword evidence="2" id="KW-0902">Two-component regulatory system</keyword>
<keyword evidence="1 3" id="KW-0597">Phosphoprotein</keyword>
<evidence type="ECO:0000256" key="2">
    <source>
        <dbReference type="ARBA" id="ARBA00023012"/>
    </source>
</evidence>
<sequence length="332" mass="35850">MVHATNETLRRTIASYAAFFFSGVSDAVTVEFSATVRDGDRRVAELGRACTSGSRRLVVVANYTDCSTKMLTVLSGLPSTRVVPVMLVSPAAALFADESPPAVELPHTVQKPVTLRQLCSAIERAIANEPASPLSRSLSLSVSASSRKLSDGTLTQGARLATSGQMEAATIEQAAARPGHSTVLIADDFELIRSLVQQLVAQQGYNTLVAANGEEAVALVRQHYDVLAMVLMDCEMPEVDGYAATQQIRRYERERGIPPSKQVYVCAMTANAMNDDSKRCFANHMSGFLAKPVSRADLQSKLTEHGRTPTERGIEAIGATRKPKKAKKKRAR</sequence>